<dbReference type="PRINTS" id="PR00069">
    <property type="entry name" value="ALDKETRDTASE"/>
</dbReference>
<dbReference type="FunFam" id="3.20.20.100:FF:000002">
    <property type="entry name" value="2,5-diketo-D-gluconic acid reductase A"/>
    <property type="match status" value="1"/>
</dbReference>
<keyword evidence="3" id="KW-0560">Oxidoreductase</keyword>
<reference evidence="9 10" key="2">
    <citation type="journal article" date="2018" name="Elife">
        <title>Firefly genomes illuminate parallel origins of bioluminescence in beetles.</title>
        <authorList>
            <person name="Fallon T.R."/>
            <person name="Lower S.E."/>
            <person name="Chang C.H."/>
            <person name="Bessho-Uehara M."/>
            <person name="Martin G.J."/>
            <person name="Bewick A.J."/>
            <person name="Behringer M."/>
            <person name="Debat H.J."/>
            <person name="Wong I."/>
            <person name="Day J.C."/>
            <person name="Suvorov A."/>
            <person name="Silva C.J."/>
            <person name="Stanger-Hall K.F."/>
            <person name="Hall D.W."/>
            <person name="Schmitz R.J."/>
            <person name="Nelson D.R."/>
            <person name="Lewis S.M."/>
            <person name="Shigenobu S."/>
            <person name="Bybee S.M."/>
            <person name="Larracuente A.M."/>
            <person name="Oba Y."/>
            <person name="Weng J.K."/>
        </authorList>
    </citation>
    <scope>NUCLEOTIDE SEQUENCE [LARGE SCALE GENOMIC DNA]</scope>
    <source>
        <strain evidence="9">1611_PpyrPB1</strain>
        <tissue evidence="9">Whole body</tissue>
    </source>
</reference>
<dbReference type="InterPro" id="IPR020471">
    <property type="entry name" value="AKR"/>
</dbReference>
<dbReference type="AlphaFoldDB" id="A0A1Y1L2X5"/>
<sequence>MSNKIGTFKLLSGYSIPLTVLGTYLMEGDELFKSLDKALAAGYRAFDTAHMYNNEKSMGDALKELLPKHNLSREDIFIQTKLDPSHHGDKARRALEASLNKLQCDYIDLYLIHWPGSYTVSSKSGENLKLRTASWAALVEAQKDGLVKSLGVSNYITRHLNELLSNCYGVKPVLNQMEWHPGCFDNELKQLCDREGILIQAYMPLGGSGNSSLLRNKAVSSIAKKLEKSPAQVLLRWCLQQNVGVAPKARSMEHLKNNLETDFVIPESDMALLNDVNSIRFDWNPYNVL</sequence>
<dbReference type="Pfam" id="PF00248">
    <property type="entry name" value="Aldo_ket_red"/>
    <property type="match status" value="1"/>
</dbReference>
<evidence type="ECO:0000256" key="3">
    <source>
        <dbReference type="ARBA" id="ARBA00023002"/>
    </source>
</evidence>
<evidence type="ECO:0000313" key="8">
    <source>
        <dbReference type="EMBL" id="JAV66720.1"/>
    </source>
</evidence>
<evidence type="ECO:0000313" key="10">
    <source>
        <dbReference type="Proteomes" id="UP000327044"/>
    </source>
</evidence>
<keyword evidence="10" id="KW-1185">Reference proteome</keyword>
<dbReference type="Gene3D" id="3.20.20.100">
    <property type="entry name" value="NADP-dependent oxidoreductase domain"/>
    <property type="match status" value="1"/>
</dbReference>
<evidence type="ECO:0000256" key="4">
    <source>
        <dbReference type="PIRSR" id="PIRSR000097-1"/>
    </source>
</evidence>
<evidence type="ECO:0000256" key="5">
    <source>
        <dbReference type="PIRSR" id="PIRSR000097-2"/>
    </source>
</evidence>
<name>A0A1Y1L2X5_PHOPY</name>
<protein>
    <recommendedName>
        <fullName evidence="7">NADP-dependent oxidoreductase domain-containing protein</fullName>
    </recommendedName>
</protein>
<feature type="binding site" evidence="5">
    <location>
        <position position="113"/>
    </location>
    <ligand>
        <name>substrate</name>
    </ligand>
</feature>
<dbReference type="PROSITE" id="PS00062">
    <property type="entry name" value="ALDOKETO_REDUCTASE_2"/>
    <property type="match status" value="1"/>
</dbReference>
<dbReference type="OrthoDB" id="416253at2759"/>
<dbReference type="Proteomes" id="UP000327044">
    <property type="component" value="Unassembled WGS sequence"/>
</dbReference>
<feature type="site" description="Lowers pKa of active site Tyr" evidence="6">
    <location>
        <position position="81"/>
    </location>
</feature>
<dbReference type="PANTHER" id="PTHR43827">
    <property type="entry name" value="2,5-DIKETO-D-GLUCONIC ACID REDUCTASE"/>
    <property type="match status" value="1"/>
</dbReference>
<feature type="domain" description="NADP-dependent oxidoreductase" evidence="7">
    <location>
        <begin position="28"/>
        <end position="276"/>
    </location>
</feature>
<accession>A0A1Y1L2X5</accession>
<dbReference type="InterPro" id="IPR036812">
    <property type="entry name" value="NAD(P)_OxRdtase_dom_sf"/>
</dbReference>
<dbReference type="GO" id="GO:0016616">
    <property type="term" value="F:oxidoreductase activity, acting on the CH-OH group of donors, NAD or NADP as acceptor"/>
    <property type="evidence" value="ECO:0007669"/>
    <property type="project" value="UniProtKB-ARBA"/>
</dbReference>
<proteinExistence type="inferred from homology"/>
<dbReference type="PANTHER" id="PTHR43827:SF3">
    <property type="entry name" value="NADP-DEPENDENT OXIDOREDUCTASE DOMAIN-CONTAINING PROTEIN"/>
    <property type="match status" value="1"/>
</dbReference>
<dbReference type="PROSITE" id="PS00798">
    <property type="entry name" value="ALDOKETO_REDUCTASE_1"/>
    <property type="match status" value="1"/>
</dbReference>
<dbReference type="InParanoid" id="A0A1Y1L2X5"/>
<organism evidence="8">
    <name type="scientific">Photinus pyralis</name>
    <name type="common">Common eastern firefly</name>
    <name type="synonym">Lampyris pyralis</name>
    <dbReference type="NCBI Taxonomy" id="7054"/>
    <lineage>
        <taxon>Eukaryota</taxon>
        <taxon>Metazoa</taxon>
        <taxon>Ecdysozoa</taxon>
        <taxon>Arthropoda</taxon>
        <taxon>Hexapoda</taxon>
        <taxon>Insecta</taxon>
        <taxon>Pterygota</taxon>
        <taxon>Neoptera</taxon>
        <taxon>Endopterygota</taxon>
        <taxon>Coleoptera</taxon>
        <taxon>Polyphaga</taxon>
        <taxon>Elateriformia</taxon>
        <taxon>Elateroidea</taxon>
        <taxon>Lampyridae</taxon>
        <taxon>Lampyrinae</taxon>
        <taxon>Photinus</taxon>
    </lineage>
</organism>
<dbReference type="PIRSF" id="PIRSF000097">
    <property type="entry name" value="AKR"/>
    <property type="match status" value="1"/>
</dbReference>
<reference evidence="8" key="1">
    <citation type="journal article" date="2016" name="Sci. Rep.">
        <title>Molecular characterization of firefly nuptial gifts: a multi-omics approach sheds light on postcopulatory sexual selection.</title>
        <authorList>
            <person name="Al-Wathiqui N."/>
            <person name="Fallon T.R."/>
            <person name="South A."/>
            <person name="Weng J.K."/>
            <person name="Lewis S.M."/>
        </authorList>
    </citation>
    <scope>NUCLEOTIDE SEQUENCE</scope>
</reference>
<dbReference type="EMBL" id="VVIM01000002">
    <property type="protein sequence ID" value="KAB0802903.1"/>
    <property type="molecule type" value="Genomic_DNA"/>
</dbReference>
<evidence type="ECO:0000256" key="6">
    <source>
        <dbReference type="PIRSR" id="PIRSR000097-3"/>
    </source>
</evidence>
<feature type="active site" description="Proton donor" evidence="4">
    <location>
        <position position="52"/>
    </location>
</feature>
<evidence type="ECO:0000256" key="1">
    <source>
        <dbReference type="ARBA" id="ARBA00007905"/>
    </source>
</evidence>
<dbReference type="EMBL" id="GEZM01068877">
    <property type="protein sequence ID" value="JAV66720.1"/>
    <property type="molecule type" value="Transcribed_RNA"/>
</dbReference>
<reference evidence="9" key="3">
    <citation type="submission" date="2019-08" db="EMBL/GenBank/DDBJ databases">
        <authorList>
            <consortium name="Photinus pyralis genome working group"/>
            <person name="Fallon T.R."/>
            <person name="Sander Lower S.E."/>
            <person name="Weng J.-K."/>
        </authorList>
    </citation>
    <scope>NUCLEOTIDE SEQUENCE</scope>
    <source>
        <strain evidence="9">1611_PpyrPB1</strain>
        <tissue evidence="9">Whole body</tissue>
    </source>
</reference>
<evidence type="ECO:0000313" key="9">
    <source>
        <dbReference type="EMBL" id="KAB0802903.1"/>
    </source>
</evidence>
<keyword evidence="2" id="KW-0521">NADP</keyword>
<dbReference type="SUPFAM" id="SSF51430">
    <property type="entry name" value="NAD(P)-linked oxidoreductase"/>
    <property type="match status" value="1"/>
</dbReference>
<dbReference type="InterPro" id="IPR018170">
    <property type="entry name" value="Aldo/ket_reductase_CS"/>
</dbReference>
<evidence type="ECO:0000259" key="7">
    <source>
        <dbReference type="Pfam" id="PF00248"/>
    </source>
</evidence>
<evidence type="ECO:0000256" key="2">
    <source>
        <dbReference type="ARBA" id="ARBA00022857"/>
    </source>
</evidence>
<comment type="similarity">
    <text evidence="1">Belongs to the aldo/keto reductase family.</text>
</comment>
<dbReference type="InterPro" id="IPR023210">
    <property type="entry name" value="NADP_OxRdtase_dom"/>
</dbReference>
<gene>
    <name evidence="9" type="ORF">PPYR_05089</name>
</gene>